<dbReference type="GO" id="GO:0046872">
    <property type="term" value="F:metal ion binding"/>
    <property type="evidence" value="ECO:0007669"/>
    <property type="project" value="UniProtKB-KW"/>
</dbReference>
<comment type="similarity">
    <text evidence="4">Belongs to the cyclic nucleotide phosphodiesterase class-III family.</text>
</comment>
<evidence type="ECO:0000313" key="6">
    <source>
        <dbReference type="EMBL" id="KDN20498.1"/>
    </source>
</evidence>
<dbReference type="PANTHER" id="PTHR42988:SF2">
    <property type="entry name" value="CYCLIC NUCLEOTIDE PHOSPHODIESTERASE CBUA0032-RELATED"/>
    <property type="match status" value="1"/>
</dbReference>
<dbReference type="InterPro" id="IPR050884">
    <property type="entry name" value="CNP_phosphodiesterase-III"/>
</dbReference>
<evidence type="ECO:0000313" key="7">
    <source>
        <dbReference type="Proteomes" id="UP000027345"/>
    </source>
</evidence>
<dbReference type="InterPro" id="IPR029052">
    <property type="entry name" value="Metallo-depent_PP-like"/>
</dbReference>
<dbReference type="Gene3D" id="3.60.21.10">
    <property type="match status" value="1"/>
</dbReference>
<evidence type="ECO:0000259" key="5">
    <source>
        <dbReference type="Pfam" id="PF00149"/>
    </source>
</evidence>
<feature type="domain" description="Calcineurin-like phosphoesterase" evidence="5">
    <location>
        <begin position="2"/>
        <end position="185"/>
    </location>
</feature>
<keyword evidence="3" id="KW-0408">Iron</keyword>
<proteinExistence type="inferred from homology"/>
<sequence>MIIAHLSDLHLDGGSRAEDRVAAVLAYLGGLARPVDAVVVTGDIADHGAAEEYARAAELLKHPAPVLVCPGNHDIRAAFRTGLLDRPASDGPIDSVREIDGVLFALCDSTIPGRGAGFLADETLDWLDGVLSGGDGPALVAFHHPPVEVGVPLVDAIRQAGEDRLAAVLRRHPRVTALLAGHVHTGASTTFAGVPLRIAPAVVSGSLLPVEPGADRGWADGGPLEYDRPPALLLHVLHDDGRVTTHHRTVPL</sequence>
<keyword evidence="7" id="KW-1185">Reference proteome</keyword>
<evidence type="ECO:0000256" key="1">
    <source>
        <dbReference type="ARBA" id="ARBA00022723"/>
    </source>
</evidence>
<evidence type="ECO:0000256" key="2">
    <source>
        <dbReference type="ARBA" id="ARBA00022801"/>
    </source>
</evidence>
<name>A0A066U8E1_9PSEU</name>
<accession>A0A066U8E1</accession>
<dbReference type="EMBL" id="JMQI01000042">
    <property type="protein sequence ID" value="KDN20498.1"/>
    <property type="molecule type" value="Genomic_DNA"/>
</dbReference>
<protein>
    <submittedName>
        <fullName evidence="6">Metallophosphoesterase</fullName>
    </submittedName>
</protein>
<reference evidence="6 7" key="1">
    <citation type="submission" date="2014-05" db="EMBL/GenBank/DDBJ databases">
        <title>Draft genome sequence of Amycolatopsis rifamycinica DSM 46095.</title>
        <authorList>
            <person name="Lal R."/>
            <person name="Saxena A."/>
            <person name="Kumari R."/>
            <person name="Mukherjee U."/>
            <person name="Singh P."/>
            <person name="Sangwan N."/>
            <person name="Mahato N.K."/>
        </authorList>
    </citation>
    <scope>NUCLEOTIDE SEQUENCE [LARGE SCALE GENOMIC DNA]</scope>
    <source>
        <strain evidence="6 7">DSM 46095</strain>
    </source>
</reference>
<dbReference type="OrthoDB" id="5241795at2"/>
<evidence type="ECO:0000256" key="3">
    <source>
        <dbReference type="ARBA" id="ARBA00023004"/>
    </source>
</evidence>
<dbReference type="STRING" id="287986.DV20_19815"/>
<keyword evidence="2" id="KW-0378">Hydrolase</keyword>
<keyword evidence="1" id="KW-0479">Metal-binding</keyword>
<organism evidence="6 7">
    <name type="scientific">Amycolatopsis rifamycinica</name>
    <dbReference type="NCBI Taxonomy" id="287986"/>
    <lineage>
        <taxon>Bacteria</taxon>
        <taxon>Bacillati</taxon>
        <taxon>Actinomycetota</taxon>
        <taxon>Actinomycetes</taxon>
        <taxon>Pseudonocardiales</taxon>
        <taxon>Pseudonocardiaceae</taxon>
        <taxon>Amycolatopsis</taxon>
    </lineage>
</organism>
<dbReference type="InterPro" id="IPR004843">
    <property type="entry name" value="Calcineurin-like_PHP"/>
</dbReference>
<dbReference type="PANTHER" id="PTHR42988">
    <property type="entry name" value="PHOSPHOHYDROLASE"/>
    <property type="match status" value="1"/>
</dbReference>
<dbReference type="eggNOG" id="COG1409">
    <property type="taxonomic scope" value="Bacteria"/>
</dbReference>
<dbReference type="SUPFAM" id="SSF56300">
    <property type="entry name" value="Metallo-dependent phosphatases"/>
    <property type="match status" value="1"/>
</dbReference>
<dbReference type="Pfam" id="PF00149">
    <property type="entry name" value="Metallophos"/>
    <property type="match status" value="1"/>
</dbReference>
<dbReference type="Proteomes" id="UP000027345">
    <property type="component" value="Unassembled WGS sequence"/>
</dbReference>
<dbReference type="AlphaFoldDB" id="A0A066U8E1"/>
<comment type="caution">
    <text evidence="6">The sequence shown here is derived from an EMBL/GenBank/DDBJ whole genome shotgun (WGS) entry which is preliminary data.</text>
</comment>
<dbReference type="GO" id="GO:0016787">
    <property type="term" value="F:hydrolase activity"/>
    <property type="evidence" value="ECO:0007669"/>
    <property type="project" value="UniProtKB-KW"/>
</dbReference>
<dbReference type="RefSeq" id="WP_043782250.1">
    <property type="nucleotide sequence ID" value="NZ_JMQI01000042.1"/>
</dbReference>
<gene>
    <name evidence="6" type="ORF">DV20_19815</name>
</gene>
<evidence type="ECO:0000256" key="4">
    <source>
        <dbReference type="ARBA" id="ARBA00025742"/>
    </source>
</evidence>